<dbReference type="Proteomes" id="UP000050491">
    <property type="component" value="Unassembled WGS sequence"/>
</dbReference>
<sequence>MLWFPEPTARGLSIVESRHPIYRIRVTCGSPDEICHEGQFAYKGNKLSGIELTDFASYLGEEIVLKNGESLEPVE</sequence>
<dbReference type="EMBL" id="LBGP01000013">
    <property type="protein sequence ID" value="KQB01038.1"/>
    <property type="molecule type" value="Genomic_DNA"/>
</dbReference>
<dbReference type="OrthoDB" id="5881237at2"/>
<proteinExistence type="predicted"/>
<evidence type="ECO:0000313" key="1">
    <source>
        <dbReference type="EMBL" id="KQB01038.1"/>
    </source>
</evidence>
<dbReference type="GeneID" id="93954590"/>
<dbReference type="RefSeq" id="WP_002022671.1">
    <property type="nucleotide sequence ID" value="NZ_LBGP01000013.1"/>
</dbReference>
<dbReference type="PATRIC" id="fig|1481663.12.peg.887"/>
<gene>
    <name evidence="1" type="ORF">XV92_10575</name>
</gene>
<accession>A0A0Q0VEY8</accession>
<name>A0A0Q0VEY8_VIBMT</name>
<comment type="caution">
    <text evidence="1">The sequence shown here is derived from an EMBL/GenBank/DDBJ whole genome shotgun (WGS) entry which is preliminary data.</text>
</comment>
<dbReference type="AlphaFoldDB" id="A0A0Q0VEY8"/>
<protein>
    <submittedName>
        <fullName evidence="1">Uncharacterized protein</fullName>
    </submittedName>
</protein>
<reference evidence="1 2" key="1">
    <citation type="journal article" date="2015" name="Genome Biol. Evol.">
        <title>The Dynamics of Genetic Interactions between Vibrio metoecus and Vibrio cholerae, Two Close Relatives Co-Occurring in the Environment.</title>
        <authorList>
            <person name="Orata F.D."/>
            <person name="Kirchberger P.C."/>
            <person name="Meheust R."/>
            <person name="Barlow E.J."/>
            <person name="Tarr C.L."/>
            <person name="Boucher Y."/>
        </authorList>
    </citation>
    <scope>NUCLEOTIDE SEQUENCE [LARGE SCALE GENOMIC DNA]</scope>
    <source>
        <strain evidence="1 2">YB5B04</strain>
    </source>
</reference>
<evidence type="ECO:0000313" key="2">
    <source>
        <dbReference type="Proteomes" id="UP000050491"/>
    </source>
</evidence>
<organism evidence="1 2">
    <name type="scientific">Vibrio metoecus</name>
    <dbReference type="NCBI Taxonomy" id="1481663"/>
    <lineage>
        <taxon>Bacteria</taxon>
        <taxon>Pseudomonadati</taxon>
        <taxon>Pseudomonadota</taxon>
        <taxon>Gammaproteobacteria</taxon>
        <taxon>Vibrionales</taxon>
        <taxon>Vibrionaceae</taxon>
        <taxon>Vibrio</taxon>
    </lineage>
</organism>